<dbReference type="KEGG" id="fjo:Fjoh_2703"/>
<accession>A5FGD6</accession>
<dbReference type="AlphaFoldDB" id="A5FGD6"/>
<dbReference type="GeneID" id="31765611"/>
<reference evidence="2 3" key="1">
    <citation type="journal article" date="2009" name="Appl. Environ. Microbiol.">
        <title>Novel features of the polysaccharide-digesting gliding bacterium Flavobacterium johnsoniae as revealed by genome sequence analysis.</title>
        <authorList>
            <person name="McBride M.J."/>
            <person name="Xie G."/>
            <person name="Martens E.C."/>
            <person name="Lapidus A."/>
            <person name="Henrissat B."/>
            <person name="Rhodes R.G."/>
            <person name="Goltsman E."/>
            <person name="Wang W."/>
            <person name="Xu J."/>
            <person name="Hunnicutt D.W."/>
            <person name="Staroscik A.M."/>
            <person name="Hoover T.R."/>
            <person name="Cheng Y.Q."/>
            <person name="Stein J.L."/>
        </authorList>
    </citation>
    <scope>NUCLEOTIDE SEQUENCE [LARGE SCALE GENOMIC DNA]</scope>
    <source>
        <strain evidence="3">ATCC 17061 / DSM 2064 / JCM 8514 / BCRC 14874 / CCUG 350202 / NBRC 14942 / NCIMB 11054 / UW101</strain>
    </source>
</reference>
<sequence length="277" mass="30793">MKKLYLSFVLLFPIQSVLFSHSVQACGPIVTQSGNVKNNVSLSPVFSDGIEYERHRVWLNLTNSQGLFKQILIAYVTGATNGYDHNYDAPTMDANKYADFFSIIESNKLVIQGRAVPFDVSDTIPVGYRSEITGKLTISIDHTDGDLDVLNIYLEDKETGTMHNLKSGSYTFSTLSGTFTDRFVIRYIADKKLGINEMEKQLQHLSVASKNQVISVKSFPAALKKVSVFDITGKLLYSSPHLGSSELEIANILTGPQILLVKTTLENENIVTRKVIF</sequence>
<evidence type="ECO:0000313" key="3">
    <source>
        <dbReference type="Proteomes" id="UP000006694"/>
    </source>
</evidence>
<dbReference type="NCBIfam" id="NF033708">
    <property type="entry name" value="T9SS_Cterm_ChiA"/>
    <property type="match status" value="1"/>
</dbReference>
<keyword evidence="3" id="KW-1185">Reference proteome</keyword>
<proteinExistence type="predicted"/>
<name>A5FGD6_FLAJ1</name>
<dbReference type="OrthoDB" id="1652165at2"/>
<gene>
    <name evidence="2" type="ordered locus">Fjoh_2703</name>
</gene>
<dbReference type="Proteomes" id="UP000006694">
    <property type="component" value="Chromosome"/>
</dbReference>
<evidence type="ECO:0000256" key="1">
    <source>
        <dbReference type="SAM" id="SignalP"/>
    </source>
</evidence>
<dbReference type="EMBL" id="CP000685">
    <property type="protein sequence ID" value="ABQ05725.1"/>
    <property type="molecule type" value="Genomic_DNA"/>
</dbReference>
<feature type="signal peptide" evidence="1">
    <location>
        <begin position="1"/>
        <end position="25"/>
    </location>
</feature>
<dbReference type="HOGENOM" id="CLU_1007430_0_0_10"/>
<dbReference type="PROSITE" id="PS51257">
    <property type="entry name" value="PROKAR_LIPOPROTEIN"/>
    <property type="match status" value="1"/>
</dbReference>
<feature type="chain" id="PRO_5030164427" description="T9SS C-terminal target domain-containing protein" evidence="1">
    <location>
        <begin position="26"/>
        <end position="277"/>
    </location>
</feature>
<dbReference type="RefSeq" id="WP_012024764.1">
    <property type="nucleotide sequence ID" value="NC_009441.1"/>
</dbReference>
<evidence type="ECO:0008006" key="4">
    <source>
        <dbReference type="Google" id="ProtNLM"/>
    </source>
</evidence>
<organism evidence="2 3">
    <name type="scientific">Flavobacterium johnsoniae (strain ATCC 17061 / DSM 2064 / JCM 8514 / BCRC 14874 / CCUG 350202 / NBRC 14942 / NCIMB 11054 / UW101)</name>
    <name type="common">Cytophaga johnsonae</name>
    <dbReference type="NCBI Taxonomy" id="376686"/>
    <lineage>
        <taxon>Bacteria</taxon>
        <taxon>Pseudomonadati</taxon>
        <taxon>Bacteroidota</taxon>
        <taxon>Flavobacteriia</taxon>
        <taxon>Flavobacteriales</taxon>
        <taxon>Flavobacteriaceae</taxon>
        <taxon>Flavobacterium</taxon>
    </lineage>
</organism>
<protein>
    <recommendedName>
        <fullName evidence="4">T9SS C-terminal target domain-containing protein</fullName>
    </recommendedName>
</protein>
<evidence type="ECO:0000313" key="2">
    <source>
        <dbReference type="EMBL" id="ABQ05725.1"/>
    </source>
</evidence>
<keyword evidence="1" id="KW-0732">Signal</keyword>
<dbReference type="STRING" id="376686.Fjoh_2703"/>